<reference evidence="2" key="2">
    <citation type="submission" date="2020-05" db="UniProtKB">
        <authorList>
            <consortium name="EnsemblMetazoa"/>
        </authorList>
    </citation>
    <scope>IDENTIFICATION</scope>
    <source>
        <strain evidence="2">maculatus3</strain>
    </source>
</reference>
<feature type="compositionally biased region" description="Low complexity" evidence="1">
    <location>
        <begin position="62"/>
        <end position="73"/>
    </location>
</feature>
<evidence type="ECO:0000313" key="3">
    <source>
        <dbReference type="Proteomes" id="UP000075901"/>
    </source>
</evidence>
<dbReference type="EnsemblMetazoa" id="AMAM020657-RA">
    <property type="protein sequence ID" value="AMAM020657-PA"/>
    <property type="gene ID" value="AMAM020657"/>
</dbReference>
<proteinExistence type="predicted"/>
<sequence length="615" mass="69053">MQQQHHQYSHHNHHHHNHHHQQQQQQRQSASVLKQYIKPLPKLPTEFDECRELSSTDDLSSRPHSPSVSSSDESYSKTTEGEDFDGEAHSPLPVASVFNPGVNVGNPLQYLYPCDIQVDPTSPPKISPIDFGNMHDFEVTSTTVETKSSSANNKGESCNSFEYHEKGPSYPKSPFERELQRRMNESQSRPMIAAQVSVASGGGGTDGQNGGDVVDMGREESQAIGGKVANCNNSFDQQQQQQQQQQNHDGTLERARNVNNILIAKHPGTLEAIKEATRNKNPSESSHLQTSDTESCEIIHDYRKSDLKGRMQQQHHTYHQQQMNQMQQQHHRHRQFHATKSTNETSSNIEADEDMLSGSGGDHHHYRRREREINLTDEEQQQRVGIDDDEEEDDDEDDVEDEEEEQDEDEDDDDDDEDEDEDDQNGQQQQRRLRSSNGRQQQRTAHERRERCMSVSEGTGSANRNYITDELKYGAQAERDGGNGARDNNSSSHHNHQSLDSNPVESQSEWSDDECREEATGGAESTGYITDEPGLENISLLNEAGLTDAEGALSDVNSLYNAPDVDDTSISSRASSRLLSLDSLSGLYDCDLDSRHEMAIVSASHKITNKFGPIG</sequence>
<feature type="compositionally biased region" description="Acidic residues" evidence="1">
    <location>
        <begin position="387"/>
        <end position="424"/>
    </location>
</feature>
<feature type="compositionally biased region" description="Polar residues" evidence="1">
    <location>
        <begin position="498"/>
        <end position="509"/>
    </location>
</feature>
<organism evidence="2 3">
    <name type="scientific">Anopheles maculatus</name>
    <dbReference type="NCBI Taxonomy" id="74869"/>
    <lineage>
        <taxon>Eukaryota</taxon>
        <taxon>Metazoa</taxon>
        <taxon>Ecdysozoa</taxon>
        <taxon>Arthropoda</taxon>
        <taxon>Hexapoda</taxon>
        <taxon>Insecta</taxon>
        <taxon>Pterygota</taxon>
        <taxon>Neoptera</taxon>
        <taxon>Endopterygota</taxon>
        <taxon>Diptera</taxon>
        <taxon>Nematocera</taxon>
        <taxon>Culicoidea</taxon>
        <taxon>Culicidae</taxon>
        <taxon>Anophelinae</taxon>
        <taxon>Anopheles</taxon>
        <taxon>Anopheles maculatus group</taxon>
    </lineage>
</organism>
<evidence type="ECO:0000313" key="2">
    <source>
        <dbReference type="EnsemblMetazoa" id="AMAM020657-PA"/>
    </source>
</evidence>
<evidence type="ECO:0000256" key="1">
    <source>
        <dbReference type="SAM" id="MobiDB-lite"/>
    </source>
</evidence>
<dbReference type="Proteomes" id="UP000075901">
    <property type="component" value="Unassembled WGS sequence"/>
</dbReference>
<dbReference type="AlphaFoldDB" id="A0A182T6J1"/>
<feature type="compositionally biased region" description="Low complexity" evidence="1">
    <location>
        <begin position="310"/>
        <end position="328"/>
    </location>
</feature>
<accession>A0A182T6J1</accession>
<feature type="region of interest" description="Disordered" evidence="1">
    <location>
        <begin position="144"/>
        <end position="173"/>
    </location>
</feature>
<feature type="compositionally biased region" description="Polar residues" evidence="1">
    <location>
        <begin position="425"/>
        <end position="443"/>
    </location>
</feature>
<feature type="compositionally biased region" description="Polar residues" evidence="1">
    <location>
        <begin position="151"/>
        <end position="160"/>
    </location>
</feature>
<reference evidence="3" key="1">
    <citation type="submission" date="2013-09" db="EMBL/GenBank/DDBJ databases">
        <title>The Genome Sequence of Anopheles maculatus species B.</title>
        <authorList>
            <consortium name="The Broad Institute Genomics Platform"/>
            <person name="Neafsey D.E."/>
            <person name="Besansky N."/>
            <person name="Howell P."/>
            <person name="Walton C."/>
            <person name="Young S.K."/>
            <person name="Zeng Q."/>
            <person name="Gargeya S."/>
            <person name="Fitzgerald M."/>
            <person name="Haas B."/>
            <person name="Abouelleil A."/>
            <person name="Allen A.W."/>
            <person name="Alvarado L."/>
            <person name="Arachchi H.M."/>
            <person name="Berlin A.M."/>
            <person name="Chapman S.B."/>
            <person name="Gainer-Dewar J."/>
            <person name="Goldberg J."/>
            <person name="Griggs A."/>
            <person name="Gujja S."/>
            <person name="Hansen M."/>
            <person name="Howarth C."/>
            <person name="Imamovic A."/>
            <person name="Ireland A."/>
            <person name="Larimer J."/>
            <person name="McCowan C."/>
            <person name="Murphy C."/>
            <person name="Pearson M."/>
            <person name="Poon T.W."/>
            <person name="Priest M."/>
            <person name="Roberts A."/>
            <person name="Saif S."/>
            <person name="Shea T."/>
            <person name="Sisk P."/>
            <person name="Sykes S."/>
            <person name="Wortman J."/>
            <person name="Nusbaum C."/>
            <person name="Birren B."/>
        </authorList>
    </citation>
    <scope>NUCLEOTIDE SEQUENCE [LARGE SCALE GENOMIC DNA]</scope>
    <source>
        <strain evidence="3">maculatus3</strain>
    </source>
</reference>
<feature type="compositionally biased region" description="Basic and acidic residues" evidence="1">
    <location>
        <begin position="297"/>
        <end position="309"/>
    </location>
</feature>
<feature type="region of interest" description="Disordered" evidence="1">
    <location>
        <begin position="1"/>
        <end position="92"/>
    </location>
</feature>
<feature type="region of interest" description="Disordered" evidence="1">
    <location>
        <begin position="276"/>
        <end position="534"/>
    </location>
</feature>
<feature type="compositionally biased region" description="Basic residues" evidence="1">
    <location>
        <begin position="7"/>
        <end position="21"/>
    </location>
</feature>
<dbReference type="VEuPathDB" id="VectorBase:AMAM020657"/>
<name>A0A182T6J1_9DIPT</name>
<keyword evidence="3" id="KW-1185">Reference proteome</keyword>
<feature type="compositionally biased region" description="Polar residues" evidence="1">
    <location>
        <begin position="279"/>
        <end position="293"/>
    </location>
</feature>
<feature type="compositionally biased region" description="Basic and acidic residues" evidence="1">
    <location>
        <begin position="467"/>
        <end position="481"/>
    </location>
</feature>
<protein>
    <submittedName>
        <fullName evidence="2">Uncharacterized protein</fullName>
    </submittedName>
</protein>
<feature type="compositionally biased region" description="Polar residues" evidence="1">
    <location>
        <begin position="456"/>
        <end position="466"/>
    </location>
</feature>
<feature type="compositionally biased region" description="Polar residues" evidence="1">
    <location>
        <begin position="338"/>
        <end position="349"/>
    </location>
</feature>